<keyword evidence="15" id="KW-1185">Reference proteome</keyword>
<dbReference type="InterPro" id="IPR018099">
    <property type="entry name" value="Purine_phosphorylase-2_CS"/>
</dbReference>
<keyword evidence="8" id="KW-0660">Purine salvage</keyword>
<sequence length="308" mass="34370">MTSVKMFREESIEDVIDGSEPGEYNKYSYERIESISKFLLDRTKQRPEIGIICGTGMGGLADMLEDKEIFPYKDIPDFPVSTVPGHSGRLVFGNLNGKSIICMQGRFHVYEGYSVWKCAMPVRVMKLIGVKTLIVTNAAGGLNRNFTVGDIMFIKDHINFPGFGGDNPLRGRNDDRWGPRFPPMSNAYDLGLRQLARTVAKELNLEKYLQEGVYCMLGGPSYETVSEMMALTLLGADAVGMSTAHEVIAARHCGIRVFGMSLITNICVMEHDSEKPLANHEEVMETGNRRRKDLEKLVTGIIMKLDTV</sequence>
<dbReference type="SUPFAM" id="SSF53167">
    <property type="entry name" value="Purine and uridine phosphorylases"/>
    <property type="match status" value="1"/>
</dbReference>
<dbReference type="InterPro" id="IPR000845">
    <property type="entry name" value="Nucleoside_phosphorylase_d"/>
</dbReference>
<dbReference type="NCBIfam" id="TIGR01700">
    <property type="entry name" value="PNPH"/>
    <property type="match status" value="1"/>
</dbReference>
<comment type="catalytic activity">
    <reaction evidence="12">
        <text>guanosine + phosphate = alpha-D-ribose 1-phosphate + guanine</text>
        <dbReference type="Rhea" id="RHEA:13233"/>
        <dbReference type="ChEBI" id="CHEBI:16235"/>
        <dbReference type="ChEBI" id="CHEBI:16750"/>
        <dbReference type="ChEBI" id="CHEBI:43474"/>
        <dbReference type="ChEBI" id="CHEBI:57720"/>
        <dbReference type="EC" id="2.4.2.1"/>
    </reaction>
</comment>
<comment type="similarity">
    <text evidence="2 13">Belongs to the PNP/MTAP phosphorylase family.</text>
</comment>
<dbReference type="EC" id="2.4.2.1" evidence="4 13"/>
<dbReference type="InterPro" id="IPR011268">
    <property type="entry name" value="Purine_phosphorylase"/>
</dbReference>
<evidence type="ECO:0000256" key="4">
    <source>
        <dbReference type="ARBA" id="ARBA00011886"/>
    </source>
</evidence>
<protein>
    <recommendedName>
        <fullName evidence="5 13">Purine nucleoside phosphorylase</fullName>
        <ecNumber evidence="4 13">2.4.2.1</ecNumber>
    </recommendedName>
    <alternativeName>
        <fullName evidence="13">Inosine-guanosine phosphorylase</fullName>
    </alternativeName>
</protein>
<dbReference type="CDD" id="cd09009">
    <property type="entry name" value="PNP-EcPNPII_like"/>
    <property type="match status" value="1"/>
</dbReference>
<comment type="catalytic activity">
    <reaction evidence="9">
        <text>inosine + phosphate = alpha-D-ribose 1-phosphate + hypoxanthine</text>
        <dbReference type="Rhea" id="RHEA:27646"/>
        <dbReference type="ChEBI" id="CHEBI:17368"/>
        <dbReference type="ChEBI" id="CHEBI:17596"/>
        <dbReference type="ChEBI" id="CHEBI:43474"/>
        <dbReference type="ChEBI" id="CHEBI:57720"/>
        <dbReference type="EC" id="2.4.2.1"/>
    </reaction>
</comment>
<keyword evidence="7 13" id="KW-0808">Transferase</keyword>
<evidence type="ECO:0000259" key="14">
    <source>
        <dbReference type="Pfam" id="PF01048"/>
    </source>
</evidence>
<evidence type="ECO:0000256" key="8">
    <source>
        <dbReference type="ARBA" id="ARBA00022726"/>
    </source>
</evidence>
<feature type="domain" description="Nucleoside phosphorylase" evidence="14">
    <location>
        <begin position="48"/>
        <end position="302"/>
    </location>
</feature>
<dbReference type="Proteomes" id="UP000694941">
    <property type="component" value="Unplaced"/>
</dbReference>
<evidence type="ECO:0000256" key="1">
    <source>
        <dbReference type="ARBA" id="ARBA00005058"/>
    </source>
</evidence>
<name>A0ABM1SM48_LIMPO</name>
<dbReference type="PANTHER" id="PTHR11904:SF9">
    <property type="entry name" value="PURINE NUCLEOSIDE PHOSPHORYLASE-RELATED"/>
    <property type="match status" value="1"/>
</dbReference>
<dbReference type="Pfam" id="PF01048">
    <property type="entry name" value="PNP_UDP_1"/>
    <property type="match status" value="1"/>
</dbReference>
<evidence type="ECO:0000256" key="7">
    <source>
        <dbReference type="ARBA" id="ARBA00022679"/>
    </source>
</evidence>
<gene>
    <name evidence="16" type="primary">LOC106461903</name>
</gene>
<evidence type="ECO:0000256" key="13">
    <source>
        <dbReference type="PIRNR" id="PIRNR000477"/>
    </source>
</evidence>
<comment type="catalytic activity">
    <reaction evidence="11">
        <text>2'-deoxyinosine + phosphate = 2-deoxy-alpha-D-ribose 1-phosphate + hypoxanthine</text>
        <dbReference type="Rhea" id="RHEA:27750"/>
        <dbReference type="ChEBI" id="CHEBI:17368"/>
        <dbReference type="ChEBI" id="CHEBI:28997"/>
        <dbReference type="ChEBI" id="CHEBI:43474"/>
        <dbReference type="ChEBI" id="CHEBI:57259"/>
        <dbReference type="EC" id="2.4.2.1"/>
    </reaction>
</comment>
<evidence type="ECO:0000256" key="10">
    <source>
        <dbReference type="ARBA" id="ARBA00023929"/>
    </source>
</evidence>
<dbReference type="InterPro" id="IPR035994">
    <property type="entry name" value="Nucleoside_phosphorylase_sf"/>
</dbReference>
<dbReference type="InterPro" id="IPR011270">
    <property type="entry name" value="Pur_Nuc_Pase_Ino/Guo-sp"/>
</dbReference>
<organism evidence="15 16">
    <name type="scientific">Limulus polyphemus</name>
    <name type="common">Atlantic horseshoe crab</name>
    <dbReference type="NCBI Taxonomy" id="6850"/>
    <lineage>
        <taxon>Eukaryota</taxon>
        <taxon>Metazoa</taxon>
        <taxon>Ecdysozoa</taxon>
        <taxon>Arthropoda</taxon>
        <taxon>Chelicerata</taxon>
        <taxon>Merostomata</taxon>
        <taxon>Xiphosura</taxon>
        <taxon>Limulidae</taxon>
        <taxon>Limulus</taxon>
    </lineage>
</organism>
<dbReference type="GeneID" id="106461903"/>
<dbReference type="NCBIfam" id="NF006054">
    <property type="entry name" value="PRK08202.1"/>
    <property type="match status" value="1"/>
</dbReference>
<dbReference type="PIRSF" id="PIRSF000477">
    <property type="entry name" value="PurNPase"/>
    <property type="match status" value="1"/>
</dbReference>
<evidence type="ECO:0000313" key="15">
    <source>
        <dbReference type="Proteomes" id="UP000694941"/>
    </source>
</evidence>
<comment type="pathway">
    <text evidence="1 13">Purine metabolism; purine nucleoside salvage.</text>
</comment>
<reference evidence="16" key="1">
    <citation type="submission" date="2025-08" db="UniProtKB">
        <authorList>
            <consortium name="RefSeq"/>
        </authorList>
    </citation>
    <scope>IDENTIFICATION</scope>
    <source>
        <tissue evidence="16">Muscle</tissue>
    </source>
</reference>
<accession>A0ABM1SM48</accession>
<evidence type="ECO:0000313" key="16">
    <source>
        <dbReference type="RefSeq" id="XP_022244704.1"/>
    </source>
</evidence>
<comment type="catalytic activity">
    <reaction evidence="10">
        <text>2'-deoxyguanosine + phosphate = 2-deoxy-alpha-D-ribose 1-phosphate + guanine</text>
        <dbReference type="Rhea" id="RHEA:27738"/>
        <dbReference type="ChEBI" id="CHEBI:16235"/>
        <dbReference type="ChEBI" id="CHEBI:17172"/>
        <dbReference type="ChEBI" id="CHEBI:43474"/>
        <dbReference type="ChEBI" id="CHEBI:57259"/>
        <dbReference type="EC" id="2.4.2.1"/>
    </reaction>
</comment>
<evidence type="ECO:0000256" key="3">
    <source>
        <dbReference type="ARBA" id="ARBA00011233"/>
    </source>
</evidence>
<evidence type="ECO:0000256" key="12">
    <source>
        <dbReference type="ARBA" id="ARBA00023970"/>
    </source>
</evidence>
<proteinExistence type="inferred from homology"/>
<dbReference type="NCBIfam" id="TIGR01697">
    <property type="entry name" value="PNPH-PUNA-XAPA"/>
    <property type="match status" value="1"/>
</dbReference>
<comment type="function">
    <text evidence="13">The purine nucleoside phosphorylases catalyze the phosphorolytic breakdown of the N-glycosidic bond in the beta-(deoxy)ribonucleoside molecules, with the formation of the corresponding free purine bases and pentose-1-phosphate.</text>
</comment>
<comment type="subunit">
    <text evidence="3">Homotrimer.</text>
</comment>
<dbReference type="PANTHER" id="PTHR11904">
    <property type="entry name" value="METHYLTHIOADENOSINE/PURINE NUCLEOSIDE PHOSPHORYLASE"/>
    <property type="match status" value="1"/>
</dbReference>
<dbReference type="RefSeq" id="XP_022244704.1">
    <property type="nucleotide sequence ID" value="XM_022388996.1"/>
</dbReference>
<dbReference type="Gene3D" id="3.40.50.1580">
    <property type="entry name" value="Nucleoside phosphorylase domain"/>
    <property type="match status" value="1"/>
</dbReference>
<keyword evidence="6 13" id="KW-0328">Glycosyltransferase</keyword>
<evidence type="ECO:0000256" key="6">
    <source>
        <dbReference type="ARBA" id="ARBA00022676"/>
    </source>
</evidence>
<evidence type="ECO:0000256" key="9">
    <source>
        <dbReference type="ARBA" id="ARBA00023918"/>
    </source>
</evidence>
<evidence type="ECO:0000256" key="11">
    <source>
        <dbReference type="ARBA" id="ARBA00023950"/>
    </source>
</evidence>
<evidence type="ECO:0000256" key="2">
    <source>
        <dbReference type="ARBA" id="ARBA00006751"/>
    </source>
</evidence>
<evidence type="ECO:0000256" key="5">
    <source>
        <dbReference type="ARBA" id="ARBA00013834"/>
    </source>
</evidence>
<dbReference type="PROSITE" id="PS01240">
    <property type="entry name" value="PNP_MTAP_2"/>
    <property type="match status" value="1"/>
</dbReference>